<sequence length="552" mass="62243">MEKRISLLDLPVEILQEVFALLENETLKNLRLANSTINGAASPLLFRKIVLRFPLIDEGAVPFGQQRTTRKIEDLECVESLQFLATNVHELIIKQDPVYDKRNEAPVNYAYDDDGLMALWTYPRGHVTIIQNFICSLKKVKTIRWDRACSNLASDLDLSPLASTVTSLDVGLLAWNWDLDLPETTFGAFKVFTNLTSLDIFLSNGETSSPFTYLPHLKYLTFASIITLGASLFDFLNAQTVPFKLKSLNFNHRLDSLPALDHLIPKFLSELQSLTIRGPKASVGHAYVGSLWSSLLAHKVALRHIDVYSQSPELLEYLLSYRDTIETLCIHFAPYGCTSLSTKESCRAEHSDMEAFVNTLWQQIIPAHKSTLKSLTIFPGRDHIRSVEGPNRDEQHETVRELNAAEPWGIKREEARRSLALCDRLEYLQMGSASSHGVQEAIDVAATLPGLRTLKYNLRGYSGPPKMDAWCGTGILRFLRLVRDMRDCVQDARWSGDGWPEGVAERLTIEIVPVAEMKLVRDEVIGMWRLRDKTAARQAQESGDSYPIPLDI</sequence>
<name>A0AAV9UA65_9PEZI</name>
<protein>
    <recommendedName>
        <fullName evidence="1">F-box domain-containing protein</fullName>
    </recommendedName>
</protein>
<dbReference type="Proteomes" id="UP001375240">
    <property type="component" value="Unassembled WGS sequence"/>
</dbReference>
<dbReference type="EMBL" id="JAVHNQ010000010">
    <property type="protein sequence ID" value="KAK6337907.1"/>
    <property type="molecule type" value="Genomic_DNA"/>
</dbReference>
<evidence type="ECO:0000259" key="1">
    <source>
        <dbReference type="PROSITE" id="PS50181"/>
    </source>
</evidence>
<feature type="domain" description="F-box" evidence="1">
    <location>
        <begin position="4"/>
        <end position="49"/>
    </location>
</feature>
<gene>
    <name evidence="2" type="ORF">TWF696_001385</name>
</gene>
<evidence type="ECO:0000313" key="3">
    <source>
        <dbReference type="Proteomes" id="UP001375240"/>
    </source>
</evidence>
<evidence type="ECO:0000313" key="2">
    <source>
        <dbReference type="EMBL" id="KAK6337907.1"/>
    </source>
</evidence>
<comment type="caution">
    <text evidence="2">The sequence shown here is derived from an EMBL/GenBank/DDBJ whole genome shotgun (WGS) entry which is preliminary data.</text>
</comment>
<dbReference type="AlphaFoldDB" id="A0AAV9UA65"/>
<reference evidence="2 3" key="1">
    <citation type="submission" date="2019-10" db="EMBL/GenBank/DDBJ databases">
        <authorList>
            <person name="Palmer J.M."/>
        </authorList>
    </citation>
    <scope>NUCLEOTIDE SEQUENCE [LARGE SCALE GENOMIC DNA]</scope>
    <source>
        <strain evidence="2 3">TWF696</strain>
    </source>
</reference>
<dbReference type="InterPro" id="IPR032675">
    <property type="entry name" value="LRR_dom_sf"/>
</dbReference>
<keyword evidence="3" id="KW-1185">Reference proteome</keyword>
<dbReference type="InterPro" id="IPR001810">
    <property type="entry name" value="F-box_dom"/>
</dbReference>
<dbReference type="Gene3D" id="3.80.10.10">
    <property type="entry name" value="Ribonuclease Inhibitor"/>
    <property type="match status" value="1"/>
</dbReference>
<accession>A0AAV9UA65</accession>
<proteinExistence type="predicted"/>
<dbReference type="PROSITE" id="PS50181">
    <property type="entry name" value="FBOX"/>
    <property type="match status" value="1"/>
</dbReference>
<organism evidence="2 3">
    <name type="scientific">Orbilia brochopaga</name>
    <dbReference type="NCBI Taxonomy" id="3140254"/>
    <lineage>
        <taxon>Eukaryota</taxon>
        <taxon>Fungi</taxon>
        <taxon>Dikarya</taxon>
        <taxon>Ascomycota</taxon>
        <taxon>Pezizomycotina</taxon>
        <taxon>Orbiliomycetes</taxon>
        <taxon>Orbiliales</taxon>
        <taxon>Orbiliaceae</taxon>
        <taxon>Orbilia</taxon>
    </lineage>
</organism>